<evidence type="ECO:0000256" key="4">
    <source>
        <dbReference type="ARBA" id="ARBA00009879"/>
    </source>
</evidence>
<dbReference type="PANTHER" id="PTHR20858:SF17">
    <property type="entry name" value="HYDROXYMETHYLPYRIMIDINE_PHOSPHOMETHYLPYRIMIDINE KINASE THI20-RELATED"/>
    <property type="match status" value="1"/>
</dbReference>
<dbReference type="GO" id="GO:0009228">
    <property type="term" value="P:thiamine biosynthetic process"/>
    <property type="evidence" value="ECO:0007669"/>
    <property type="project" value="UniProtKB-KW"/>
</dbReference>
<dbReference type="AlphaFoldDB" id="A0A8J8MKW1"/>
<evidence type="ECO:0000256" key="15">
    <source>
        <dbReference type="ARBA" id="ARBA00043176"/>
    </source>
</evidence>
<keyword evidence="12" id="KW-0784">Thiamine biosynthesis</keyword>
<organism evidence="17 18">
    <name type="scientific">Vallitalea pronyensis</name>
    <dbReference type="NCBI Taxonomy" id="1348613"/>
    <lineage>
        <taxon>Bacteria</taxon>
        <taxon>Bacillati</taxon>
        <taxon>Bacillota</taxon>
        <taxon>Clostridia</taxon>
        <taxon>Lachnospirales</taxon>
        <taxon>Vallitaleaceae</taxon>
        <taxon>Vallitalea</taxon>
    </lineage>
</organism>
<evidence type="ECO:0000256" key="13">
    <source>
        <dbReference type="ARBA" id="ARBA00037917"/>
    </source>
</evidence>
<evidence type="ECO:0000256" key="2">
    <source>
        <dbReference type="ARBA" id="ARBA00000565"/>
    </source>
</evidence>
<keyword evidence="10 17" id="KW-0418">Kinase</keyword>
<evidence type="ECO:0000256" key="1">
    <source>
        <dbReference type="ARBA" id="ARBA00000151"/>
    </source>
</evidence>
<dbReference type="Proteomes" id="UP000683246">
    <property type="component" value="Chromosome"/>
</dbReference>
<dbReference type="GO" id="GO:0008972">
    <property type="term" value="F:phosphomethylpyrimidine kinase activity"/>
    <property type="evidence" value="ECO:0007669"/>
    <property type="project" value="UniProtKB-EC"/>
</dbReference>
<evidence type="ECO:0000256" key="12">
    <source>
        <dbReference type="ARBA" id="ARBA00022977"/>
    </source>
</evidence>
<evidence type="ECO:0000256" key="9">
    <source>
        <dbReference type="ARBA" id="ARBA00022741"/>
    </source>
</evidence>
<evidence type="ECO:0000256" key="3">
    <source>
        <dbReference type="ARBA" id="ARBA00004769"/>
    </source>
</evidence>
<keyword evidence="11" id="KW-0067">ATP-binding</keyword>
<comment type="catalytic activity">
    <reaction evidence="1">
        <text>4-amino-5-hydroxymethyl-2-methylpyrimidine + ATP = 4-amino-2-methyl-5-(phosphooxymethyl)pyrimidine + ADP + H(+)</text>
        <dbReference type="Rhea" id="RHEA:23096"/>
        <dbReference type="ChEBI" id="CHEBI:15378"/>
        <dbReference type="ChEBI" id="CHEBI:16892"/>
        <dbReference type="ChEBI" id="CHEBI:30616"/>
        <dbReference type="ChEBI" id="CHEBI:58354"/>
        <dbReference type="ChEBI" id="CHEBI:456216"/>
        <dbReference type="EC" id="2.7.1.49"/>
    </reaction>
</comment>
<dbReference type="GO" id="GO:0008902">
    <property type="term" value="F:hydroxymethylpyrimidine kinase activity"/>
    <property type="evidence" value="ECO:0007669"/>
    <property type="project" value="UniProtKB-EC"/>
</dbReference>
<evidence type="ECO:0000256" key="5">
    <source>
        <dbReference type="ARBA" id="ARBA00012135"/>
    </source>
</evidence>
<keyword evidence="18" id="KW-1185">Reference proteome</keyword>
<evidence type="ECO:0000256" key="10">
    <source>
        <dbReference type="ARBA" id="ARBA00022777"/>
    </source>
</evidence>
<accession>A0A8J8MKW1</accession>
<dbReference type="Pfam" id="PF08543">
    <property type="entry name" value="Phos_pyr_kin"/>
    <property type="match status" value="1"/>
</dbReference>
<dbReference type="InterPro" id="IPR013749">
    <property type="entry name" value="PM/HMP-P_kinase-1"/>
</dbReference>
<evidence type="ECO:0000259" key="16">
    <source>
        <dbReference type="Pfam" id="PF08543"/>
    </source>
</evidence>
<protein>
    <recommendedName>
        <fullName evidence="7">Hydroxymethylpyrimidine/phosphomethylpyrimidine kinase</fullName>
        <ecNumber evidence="5">2.7.1.49</ecNumber>
        <ecNumber evidence="6">2.7.4.7</ecNumber>
    </recommendedName>
    <alternativeName>
        <fullName evidence="14">Hydroxymethylpyrimidine kinase</fullName>
    </alternativeName>
    <alternativeName>
        <fullName evidence="15">Hydroxymethylpyrimidine phosphate kinase</fullName>
    </alternativeName>
</protein>
<reference evidence="17" key="1">
    <citation type="submission" date="2020-07" db="EMBL/GenBank/DDBJ databases">
        <title>Vallitalea pronyensis genome.</title>
        <authorList>
            <person name="Postec A."/>
        </authorList>
    </citation>
    <scope>NUCLEOTIDE SEQUENCE</scope>
    <source>
        <strain evidence="17">FatNI3</strain>
    </source>
</reference>
<dbReference type="CDD" id="cd01169">
    <property type="entry name" value="HMPP_kinase"/>
    <property type="match status" value="1"/>
</dbReference>
<feature type="domain" description="Pyridoxamine kinase/Phosphomethylpyrimidine kinase" evidence="16">
    <location>
        <begin position="11"/>
        <end position="253"/>
    </location>
</feature>
<keyword evidence="8 17" id="KW-0808">Transferase</keyword>
<dbReference type="PANTHER" id="PTHR20858">
    <property type="entry name" value="PHOSPHOMETHYLPYRIMIDINE KINASE"/>
    <property type="match status" value="1"/>
</dbReference>
<dbReference type="Gene3D" id="3.40.1190.20">
    <property type="match status" value="1"/>
</dbReference>
<sequence>MKTALTIAGSDSSGGAGIQGDLKTFAAHGVYGMSVITAITAQNTVRVSHIQGLDPLTIEKQIDAIFSDIQVGSVKIGMLYNKRIVHAVLNTLKKYTMPPIVLDPVMVSTTGRILLKGDAITMMVEELFPICHMITPNILEAELITKMPIKNIDDMKKACIRLHKQGPKNVLVKGGHLKDTATDIYYNGYDFISYEHERIPNTNTHGTGCALSSAIAANWSIGYPSHVAIQRAKSYISKAIQGGFSIGSGDGPIKHFPKGVYNE</sequence>
<dbReference type="InterPro" id="IPR004399">
    <property type="entry name" value="HMP/HMP-P_kinase_dom"/>
</dbReference>
<dbReference type="EC" id="2.7.1.49" evidence="5"/>
<comment type="catalytic activity">
    <reaction evidence="2">
        <text>4-amino-2-methyl-5-(phosphooxymethyl)pyrimidine + ATP = 4-amino-2-methyl-5-(diphosphooxymethyl)pyrimidine + ADP</text>
        <dbReference type="Rhea" id="RHEA:19893"/>
        <dbReference type="ChEBI" id="CHEBI:30616"/>
        <dbReference type="ChEBI" id="CHEBI:57841"/>
        <dbReference type="ChEBI" id="CHEBI:58354"/>
        <dbReference type="ChEBI" id="CHEBI:456216"/>
        <dbReference type="EC" id="2.7.4.7"/>
    </reaction>
</comment>
<dbReference type="GO" id="GO:0005829">
    <property type="term" value="C:cytosol"/>
    <property type="evidence" value="ECO:0007669"/>
    <property type="project" value="TreeGrafter"/>
</dbReference>
<dbReference type="FunFam" id="3.40.1190.20:FF:000003">
    <property type="entry name" value="Phosphomethylpyrimidine kinase ThiD"/>
    <property type="match status" value="1"/>
</dbReference>
<evidence type="ECO:0000256" key="7">
    <source>
        <dbReference type="ARBA" id="ARBA00019161"/>
    </source>
</evidence>
<evidence type="ECO:0000313" key="18">
    <source>
        <dbReference type="Proteomes" id="UP000683246"/>
    </source>
</evidence>
<evidence type="ECO:0000256" key="11">
    <source>
        <dbReference type="ARBA" id="ARBA00022840"/>
    </source>
</evidence>
<evidence type="ECO:0000256" key="6">
    <source>
        <dbReference type="ARBA" id="ARBA00012963"/>
    </source>
</evidence>
<gene>
    <name evidence="17" type="primary">thiD</name>
    <name evidence="17" type="ORF">HZI73_13760</name>
</gene>
<proteinExistence type="inferred from homology"/>
<keyword evidence="9" id="KW-0547">Nucleotide-binding</keyword>
<dbReference type="EMBL" id="CP058649">
    <property type="protein sequence ID" value="QUI23287.1"/>
    <property type="molecule type" value="Genomic_DNA"/>
</dbReference>
<evidence type="ECO:0000256" key="14">
    <source>
        <dbReference type="ARBA" id="ARBA00042102"/>
    </source>
</evidence>
<evidence type="ECO:0000256" key="8">
    <source>
        <dbReference type="ARBA" id="ARBA00022679"/>
    </source>
</evidence>
<comment type="pathway">
    <text evidence="3">Cofactor biosynthesis; thiamine diphosphate biosynthesis; 4-amino-2-methyl-5-diphosphomethylpyrimidine from 5-amino-1-(5-phospho-D-ribosyl)imidazole: step 3/3.</text>
</comment>
<dbReference type="SUPFAM" id="SSF53613">
    <property type="entry name" value="Ribokinase-like"/>
    <property type="match status" value="1"/>
</dbReference>
<dbReference type="InterPro" id="IPR029056">
    <property type="entry name" value="Ribokinase-like"/>
</dbReference>
<comment type="similarity">
    <text evidence="4">Belongs to the ThiD family.</text>
</comment>
<dbReference type="EC" id="2.7.4.7" evidence="6"/>
<name>A0A8J8MKW1_9FIRM</name>
<dbReference type="KEGG" id="vpy:HZI73_13760"/>
<comment type="pathway">
    <text evidence="13">Cofactor biosynthesis; thiamine diphosphate biosynthesis; 4-amino-2-methyl-5-diphosphomethylpyrimidine from 5-amino-1-(5-phospho-D-ribosyl)imidazole: step 2/3.</text>
</comment>
<dbReference type="NCBIfam" id="TIGR00097">
    <property type="entry name" value="HMP-P_kinase"/>
    <property type="match status" value="1"/>
</dbReference>
<dbReference type="GO" id="GO:0005524">
    <property type="term" value="F:ATP binding"/>
    <property type="evidence" value="ECO:0007669"/>
    <property type="project" value="UniProtKB-KW"/>
</dbReference>
<dbReference type="RefSeq" id="WP_212693967.1">
    <property type="nucleotide sequence ID" value="NZ_CP058649.1"/>
</dbReference>
<evidence type="ECO:0000313" key="17">
    <source>
        <dbReference type="EMBL" id="QUI23287.1"/>
    </source>
</evidence>